<accession>A0AAU7ZKS3</accession>
<proteinExistence type="predicted"/>
<dbReference type="SUPFAM" id="SSF54427">
    <property type="entry name" value="NTF2-like"/>
    <property type="match status" value="1"/>
</dbReference>
<evidence type="ECO:0000313" key="1">
    <source>
        <dbReference type="EMBL" id="XCB31410.1"/>
    </source>
</evidence>
<name>A0AAU7ZKS3_9BACT</name>
<dbReference type="KEGG" id="tpsc:RBB77_13195"/>
<gene>
    <name evidence="1" type="ORF">RBB77_13195</name>
</gene>
<evidence type="ECO:0008006" key="2">
    <source>
        <dbReference type="Google" id="ProtNLM"/>
    </source>
</evidence>
<reference evidence="1" key="2">
    <citation type="journal article" date="2024" name="Environ. Microbiol.">
        <title>Genome analysis and description of Tunturibacter gen. nov. expands the diversity of Terriglobia in tundra soils.</title>
        <authorList>
            <person name="Messyasz A."/>
            <person name="Mannisto M.K."/>
            <person name="Kerkhof L.J."/>
            <person name="Haggblom M.M."/>
        </authorList>
    </citation>
    <scope>NUCLEOTIDE SEQUENCE</scope>
    <source>
        <strain evidence="1">X5P6</strain>
    </source>
</reference>
<dbReference type="EMBL" id="CP132942">
    <property type="protein sequence ID" value="XCB31410.1"/>
    <property type="molecule type" value="Genomic_DNA"/>
</dbReference>
<dbReference type="AlphaFoldDB" id="A0AAU7ZKS3"/>
<protein>
    <recommendedName>
        <fullName evidence="2">Nuclear transport factor 2 family protein</fullName>
    </recommendedName>
</protein>
<dbReference type="RefSeq" id="WP_353062255.1">
    <property type="nucleotide sequence ID" value="NZ_CP132942.1"/>
</dbReference>
<dbReference type="Gene3D" id="3.10.450.50">
    <property type="match status" value="1"/>
</dbReference>
<reference evidence="1" key="1">
    <citation type="submission" date="2023-08" db="EMBL/GenBank/DDBJ databases">
        <authorList>
            <person name="Messyasz A."/>
            <person name="Mannisto M.K."/>
            <person name="Kerkhof L.J."/>
            <person name="Haggblom M."/>
        </authorList>
    </citation>
    <scope>NUCLEOTIDE SEQUENCE</scope>
    <source>
        <strain evidence="1">X5P6</strain>
    </source>
</reference>
<dbReference type="InterPro" id="IPR032710">
    <property type="entry name" value="NTF2-like_dom_sf"/>
</dbReference>
<organism evidence="1">
    <name type="scientific">Tunturiibacter psychrotolerans</name>
    <dbReference type="NCBI Taxonomy" id="3069686"/>
    <lineage>
        <taxon>Bacteria</taxon>
        <taxon>Pseudomonadati</taxon>
        <taxon>Acidobacteriota</taxon>
        <taxon>Terriglobia</taxon>
        <taxon>Terriglobales</taxon>
        <taxon>Acidobacteriaceae</taxon>
        <taxon>Tunturiibacter</taxon>
    </lineage>
</organism>
<sequence length="185" mass="19847">MYKTSIEQIARTVAAAIFLVSIVPNPAAYGLSGSKSKSAADTPQTSLEQVLDLNKQLIASENAKDFDTVKAMVWESPSALFVAKTATAAEGNWAGFWGHDVVVQHLHDVIYGGPFHIDPDYTKAKVVLLNAGVAETYVPVHITVGYGGQQPVPKPFLILIDWVKTPAGWKMASDIAIPVPPPPAR</sequence>